<evidence type="ECO:0000313" key="3">
    <source>
        <dbReference type="Proteomes" id="UP000324767"/>
    </source>
</evidence>
<dbReference type="InterPro" id="IPR025340">
    <property type="entry name" value="DUF4246"/>
</dbReference>
<organism evidence="2 3">
    <name type="scientific">Lasallia pustulata</name>
    <dbReference type="NCBI Taxonomy" id="136370"/>
    <lineage>
        <taxon>Eukaryota</taxon>
        <taxon>Fungi</taxon>
        <taxon>Dikarya</taxon>
        <taxon>Ascomycota</taxon>
        <taxon>Pezizomycotina</taxon>
        <taxon>Lecanoromycetes</taxon>
        <taxon>OSLEUM clade</taxon>
        <taxon>Umbilicariomycetidae</taxon>
        <taxon>Umbilicariales</taxon>
        <taxon>Umbilicariaceae</taxon>
        <taxon>Lasallia</taxon>
    </lineage>
</organism>
<sequence>MARVAERPMAAFVPARRKHAIALNRRFCYTVRERTMLALINELTDIPDWDRKIFENDFTFKWKSEKLMSGKDITRSMADWCVEEVKYYVYNFLRSGVVPAIDGGVNQSNCRISSILKKELQKAITFLRR</sequence>
<dbReference type="InterPro" id="IPR049207">
    <property type="entry name" value="DUF4246_N"/>
</dbReference>
<dbReference type="Proteomes" id="UP000324767">
    <property type="component" value="Unassembled WGS sequence"/>
</dbReference>
<dbReference type="PANTHER" id="PTHR33119">
    <property type="entry name" value="IFI3P"/>
    <property type="match status" value="1"/>
</dbReference>
<accession>A0A5M8PQQ3</accession>
<evidence type="ECO:0000259" key="1">
    <source>
        <dbReference type="Pfam" id="PF21666"/>
    </source>
</evidence>
<dbReference type="OrthoDB" id="415532at2759"/>
<dbReference type="AlphaFoldDB" id="A0A5M8PQQ3"/>
<protein>
    <recommendedName>
        <fullName evidence="1">DUF4246 domain-containing protein</fullName>
    </recommendedName>
</protein>
<comment type="caution">
    <text evidence="2">The sequence shown here is derived from an EMBL/GenBank/DDBJ whole genome shotgun (WGS) entry which is preliminary data.</text>
</comment>
<gene>
    <name evidence="2" type="ORF">FRX48_03947</name>
</gene>
<reference evidence="2 3" key="1">
    <citation type="submission" date="2019-09" db="EMBL/GenBank/DDBJ databases">
        <title>The hologenome of the rock-dwelling lichen Lasallia pustulata.</title>
        <authorList>
            <person name="Greshake Tzovaras B."/>
            <person name="Segers F."/>
            <person name="Bicker A."/>
            <person name="Dal Grande F."/>
            <person name="Otte J."/>
            <person name="Hankeln T."/>
            <person name="Schmitt I."/>
            <person name="Ebersberger I."/>
        </authorList>
    </citation>
    <scope>NUCLEOTIDE SEQUENCE [LARGE SCALE GENOMIC DNA]</scope>
    <source>
        <strain evidence="2">A1-1</strain>
    </source>
</reference>
<dbReference type="Pfam" id="PF21666">
    <property type="entry name" value="DUF4246_N"/>
    <property type="match status" value="1"/>
</dbReference>
<dbReference type="EMBL" id="VXIT01000006">
    <property type="protein sequence ID" value="KAA6411797.1"/>
    <property type="molecule type" value="Genomic_DNA"/>
</dbReference>
<evidence type="ECO:0000313" key="2">
    <source>
        <dbReference type="EMBL" id="KAA6411797.1"/>
    </source>
</evidence>
<dbReference type="PANTHER" id="PTHR33119:SF1">
    <property type="entry name" value="FE2OG DIOXYGENASE DOMAIN-CONTAINING PROTEIN"/>
    <property type="match status" value="1"/>
</dbReference>
<feature type="domain" description="DUF4246" evidence="1">
    <location>
        <begin position="27"/>
        <end position="65"/>
    </location>
</feature>
<proteinExistence type="predicted"/>
<name>A0A5M8PQQ3_9LECA</name>